<feature type="signal peptide" evidence="1">
    <location>
        <begin position="1"/>
        <end position="24"/>
    </location>
</feature>
<reference evidence="2" key="1">
    <citation type="submission" date="2012-05" db="EMBL/GenBank/DDBJ databases">
        <authorList>
            <person name="Krishnakumar V."/>
            <person name="Cheung F."/>
            <person name="Xiao Y."/>
            <person name="Chan A."/>
            <person name="Moskal W.A."/>
            <person name="Town C.D."/>
        </authorList>
    </citation>
    <scope>NUCLEOTIDE SEQUENCE</scope>
</reference>
<dbReference type="AlphaFoldDB" id="I3SUS7"/>
<dbReference type="EMBL" id="BT144225">
    <property type="protein sequence ID" value="AFK44019.1"/>
    <property type="molecule type" value="mRNA"/>
</dbReference>
<organism evidence="2">
    <name type="scientific">Lotus japonicus</name>
    <name type="common">Lotus corniculatus var. japonicus</name>
    <dbReference type="NCBI Taxonomy" id="34305"/>
    <lineage>
        <taxon>Eukaryota</taxon>
        <taxon>Viridiplantae</taxon>
        <taxon>Streptophyta</taxon>
        <taxon>Embryophyta</taxon>
        <taxon>Tracheophyta</taxon>
        <taxon>Spermatophyta</taxon>
        <taxon>Magnoliopsida</taxon>
        <taxon>eudicotyledons</taxon>
        <taxon>Gunneridae</taxon>
        <taxon>Pentapetalae</taxon>
        <taxon>rosids</taxon>
        <taxon>fabids</taxon>
        <taxon>Fabales</taxon>
        <taxon>Fabaceae</taxon>
        <taxon>Papilionoideae</taxon>
        <taxon>50 kb inversion clade</taxon>
        <taxon>NPAAA clade</taxon>
        <taxon>Hologalegina</taxon>
        <taxon>robinioid clade</taxon>
        <taxon>Loteae</taxon>
        <taxon>Lotus</taxon>
    </lineage>
</organism>
<sequence length="82" mass="8956">MKGLHSGIRTWLIAILCLFTCSSSSKIGETCGSCDGGLTCQTCPANGNTRPRCSRIQPSNPTTKVKGLPFNRYSWRRSTRSC</sequence>
<accession>I3SUS7</accession>
<evidence type="ECO:0008006" key="3">
    <source>
        <dbReference type="Google" id="ProtNLM"/>
    </source>
</evidence>
<proteinExistence type="evidence at transcript level"/>
<protein>
    <recommendedName>
        <fullName evidence="3">4Fe-4S ferredoxin-type domain-containing protein</fullName>
    </recommendedName>
</protein>
<feature type="chain" id="PRO_5003679684" description="4Fe-4S ferredoxin-type domain-containing protein" evidence="1">
    <location>
        <begin position="25"/>
        <end position="82"/>
    </location>
</feature>
<evidence type="ECO:0000313" key="2">
    <source>
        <dbReference type="EMBL" id="AFK44019.1"/>
    </source>
</evidence>
<evidence type="ECO:0000256" key="1">
    <source>
        <dbReference type="SAM" id="SignalP"/>
    </source>
</evidence>
<name>I3SUS7_LOTJA</name>
<keyword evidence="1" id="KW-0732">Signal</keyword>